<evidence type="ECO:0000256" key="1">
    <source>
        <dbReference type="SAM" id="Phobius"/>
    </source>
</evidence>
<feature type="transmembrane region" description="Helical" evidence="1">
    <location>
        <begin position="361"/>
        <end position="382"/>
    </location>
</feature>
<feature type="transmembrane region" description="Helical" evidence="1">
    <location>
        <begin position="12"/>
        <end position="34"/>
    </location>
</feature>
<gene>
    <name evidence="2" type="ORF">V6624_20135</name>
</gene>
<dbReference type="RefSeq" id="WP_111289400.1">
    <property type="nucleotide sequence ID" value="NZ_CP147988.1"/>
</dbReference>
<keyword evidence="1" id="KW-0812">Transmembrane</keyword>
<feature type="transmembrane region" description="Helical" evidence="1">
    <location>
        <begin position="84"/>
        <end position="108"/>
    </location>
</feature>
<feature type="transmembrane region" description="Helical" evidence="1">
    <location>
        <begin position="54"/>
        <end position="72"/>
    </location>
</feature>
<keyword evidence="1" id="KW-1133">Transmembrane helix</keyword>
<reference evidence="2 3" key="1">
    <citation type="submission" date="2024-02" db="EMBL/GenBank/DDBJ databases">
        <title>complete genome of Flavobacterium ginsenosidimutans Str. YTB16.</title>
        <authorList>
            <person name="Wang Q."/>
        </authorList>
    </citation>
    <scope>NUCLEOTIDE SEQUENCE [LARGE SCALE GENOMIC DNA]</scope>
    <source>
        <strain evidence="2 3">YTB16</strain>
    </source>
</reference>
<evidence type="ECO:0000313" key="2">
    <source>
        <dbReference type="EMBL" id="WXK49336.1"/>
    </source>
</evidence>
<keyword evidence="1" id="KW-0472">Membrane</keyword>
<protein>
    <submittedName>
        <fullName evidence="2">Uncharacterized protein</fullName>
    </submittedName>
</protein>
<dbReference type="EMBL" id="CP147988">
    <property type="protein sequence ID" value="WXK49336.1"/>
    <property type="molecule type" value="Genomic_DNA"/>
</dbReference>
<dbReference type="Proteomes" id="UP001447857">
    <property type="component" value="Chromosome"/>
</dbReference>
<sequence length="389" mass="46148">MTKNLKRYFIKSVIVLALIHLVYFLYGYFTFKGLKNINIYTEFYRFKFYDDVSISHFFVSGLFLLFFLIFLVRNHSRENYKGGNAFKIGVCLFLISFLTFSFFISYSFGMNAKLKTELSENDFNNDKKLLNVLNPFLYGYTSYSSEKLFNYENILYPKPYPVTKEEDTISAGEYPIIENSYYSIDTIKTLADTFDKTIDRADSILNILSFNKEELYKRIISKKVINDSIEIIFKSVPVHPEHDEDICIFLENKSLFSPVQGDSIDKQRYQAAVDRYKLLYNSKKDSLTFTFQKLDTLFRKYNIETNLIPKQLTQDVYHYRDNRDEPLNGIRNNFDRKALGEKFTTLDKLFYEPNYLHPNIIGIYFIVIVSVWIVLFVFYLLFNKKKNRN</sequence>
<name>A0ABZ2Q4J2_9FLAO</name>
<evidence type="ECO:0000313" key="3">
    <source>
        <dbReference type="Proteomes" id="UP001447857"/>
    </source>
</evidence>
<proteinExistence type="predicted"/>
<accession>A0ABZ2Q4J2</accession>
<keyword evidence="3" id="KW-1185">Reference proteome</keyword>
<organism evidence="2 3">
    <name type="scientific">Flavobacterium ginsenosidimutans</name>
    <dbReference type="NCBI Taxonomy" id="687844"/>
    <lineage>
        <taxon>Bacteria</taxon>
        <taxon>Pseudomonadati</taxon>
        <taxon>Bacteroidota</taxon>
        <taxon>Flavobacteriia</taxon>
        <taxon>Flavobacteriales</taxon>
        <taxon>Flavobacteriaceae</taxon>
        <taxon>Flavobacterium</taxon>
    </lineage>
</organism>